<proteinExistence type="predicted"/>
<keyword evidence="3" id="KW-1003">Cell membrane</keyword>
<feature type="transmembrane region" description="Helical" evidence="7">
    <location>
        <begin position="285"/>
        <end position="303"/>
    </location>
</feature>
<feature type="transmembrane region" description="Helical" evidence="7">
    <location>
        <begin position="169"/>
        <end position="188"/>
    </location>
</feature>
<feature type="transmembrane region" description="Helical" evidence="7">
    <location>
        <begin position="12"/>
        <end position="36"/>
    </location>
</feature>
<feature type="transmembrane region" description="Helical" evidence="7">
    <location>
        <begin position="101"/>
        <end position="122"/>
    </location>
</feature>
<dbReference type="PANTHER" id="PTHR23513:SF6">
    <property type="entry name" value="MAJOR FACILITATOR SUPERFAMILY ASSOCIATED DOMAIN-CONTAINING PROTEIN"/>
    <property type="match status" value="1"/>
</dbReference>
<evidence type="ECO:0000256" key="4">
    <source>
        <dbReference type="ARBA" id="ARBA00022692"/>
    </source>
</evidence>
<evidence type="ECO:0000256" key="2">
    <source>
        <dbReference type="ARBA" id="ARBA00022448"/>
    </source>
</evidence>
<dbReference type="Pfam" id="PF05977">
    <property type="entry name" value="MFS_3"/>
    <property type="match status" value="1"/>
</dbReference>
<keyword evidence="5 7" id="KW-1133">Transmembrane helix</keyword>
<evidence type="ECO:0000313" key="9">
    <source>
        <dbReference type="Proteomes" id="UP000550729"/>
    </source>
</evidence>
<evidence type="ECO:0000256" key="1">
    <source>
        <dbReference type="ARBA" id="ARBA00004651"/>
    </source>
</evidence>
<dbReference type="SUPFAM" id="SSF103473">
    <property type="entry name" value="MFS general substrate transporter"/>
    <property type="match status" value="1"/>
</dbReference>
<accession>A0A848KTU4</accession>
<dbReference type="Gene3D" id="1.20.1250.20">
    <property type="entry name" value="MFS general substrate transporter like domains"/>
    <property type="match status" value="1"/>
</dbReference>
<dbReference type="InterPro" id="IPR036259">
    <property type="entry name" value="MFS_trans_sf"/>
</dbReference>
<reference evidence="8 9" key="1">
    <citation type="submission" date="2020-04" db="EMBL/GenBank/DDBJ databases">
        <title>Gordonia sp. nov. TBRC 11910.</title>
        <authorList>
            <person name="Suriyachadkun C."/>
        </authorList>
    </citation>
    <scope>NUCLEOTIDE SEQUENCE [LARGE SCALE GENOMIC DNA]</scope>
    <source>
        <strain evidence="8 9">TBRC 11910</strain>
    </source>
</reference>
<evidence type="ECO:0000256" key="5">
    <source>
        <dbReference type="ARBA" id="ARBA00022989"/>
    </source>
</evidence>
<gene>
    <name evidence="8" type="ORF">HH308_10750</name>
</gene>
<comment type="subcellular location">
    <subcellularLocation>
        <location evidence="1">Cell membrane</location>
        <topology evidence="1">Multi-pass membrane protein</topology>
    </subcellularLocation>
</comment>
<feature type="transmembrane region" description="Helical" evidence="7">
    <location>
        <begin position="220"/>
        <end position="247"/>
    </location>
</feature>
<evidence type="ECO:0000256" key="7">
    <source>
        <dbReference type="SAM" id="Phobius"/>
    </source>
</evidence>
<dbReference type="AlphaFoldDB" id="A0A848KTU4"/>
<sequence length="419" mass="44059">MLRPFERPQYRRLALGLLFALFADGIWTMAVVWQVIDLGGGAGQVSIVSAVSALGMMVSTLGGGVLADRVSQRLIIIALEVLKVVAVGTAGVAAFTGHLTFVHLVGVAAISGVTTGVYYPAYSALLPNVVAAQELQAANGVEGFLRPVVFQALGPVVAGAAIAIASPGLALIVSAGSSVGAALCYLSMKPIESRVHSRAAASSIIGDVVDGFRYMWRTPWLWATLFFATFLVLLTMGPIEVLVPFAIRERVHGDAADHSLVLAAFGAGAAIGSLIFAAIPIPRRYLTIMFGLWGLCGVPLVFFGVAEHLWVFIVAALVLGVAFDGPMVLWGTLLQRRVPPELLGRVASLDFFVSVALMPVSMALAAPVADAIGLTSTFVLGGLLPLPFAIVFYMLARLWRDELANPLREAEPVSVGDAQ</sequence>
<evidence type="ECO:0000256" key="3">
    <source>
        <dbReference type="ARBA" id="ARBA00022475"/>
    </source>
</evidence>
<feature type="transmembrane region" description="Helical" evidence="7">
    <location>
        <begin position="309"/>
        <end position="330"/>
    </location>
</feature>
<dbReference type="EMBL" id="JABBNB010000009">
    <property type="protein sequence ID" value="NMO01692.1"/>
    <property type="molecule type" value="Genomic_DNA"/>
</dbReference>
<dbReference type="InterPro" id="IPR010290">
    <property type="entry name" value="TM_effector"/>
</dbReference>
<keyword evidence="6 7" id="KW-0472">Membrane</keyword>
<name>A0A848KTU4_9ACTN</name>
<feature type="transmembrane region" description="Helical" evidence="7">
    <location>
        <begin position="42"/>
        <end position="67"/>
    </location>
</feature>
<keyword evidence="2" id="KW-0813">Transport</keyword>
<evidence type="ECO:0000256" key="6">
    <source>
        <dbReference type="ARBA" id="ARBA00023136"/>
    </source>
</evidence>
<comment type="caution">
    <text evidence="8">The sequence shown here is derived from an EMBL/GenBank/DDBJ whole genome shotgun (WGS) entry which is preliminary data.</text>
</comment>
<dbReference type="RefSeq" id="WP_170194281.1">
    <property type="nucleotide sequence ID" value="NZ_JABBNB010000009.1"/>
</dbReference>
<organism evidence="8 9">
    <name type="scientific">Gordonia asplenii</name>
    <dbReference type="NCBI Taxonomy" id="2725283"/>
    <lineage>
        <taxon>Bacteria</taxon>
        <taxon>Bacillati</taxon>
        <taxon>Actinomycetota</taxon>
        <taxon>Actinomycetes</taxon>
        <taxon>Mycobacteriales</taxon>
        <taxon>Gordoniaceae</taxon>
        <taxon>Gordonia</taxon>
    </lineage>
</organism>
<feature type="transmembrane region" description="Helical" evidence="7">
    <location>
        <begin position="74"/>
        <end position="95"/>
    </location>
</feature>
<keyword evidence="4 7" id="KW-0812">Transmembrane</keyword>
<keyword evidence="9" id="KW-1185">Reference proteome</keyword>
<feature type="transmembrane region" description="Helical" evidence="7">
    <location>
        <begin position="371"/>
        <end position="395"/>
    </location>
</feature>
<dbReference type="CDD" id="cd06173">
    <property type="entry name" value="MFS_MefA_like"/>
    <property type="match status" value="1"/>
</dbReference>
<evidence type="ECO:0000313" key="8">
    <source>
        <dbReference type="EMBL" id="NMO01692.1"/>
    </source>
</evidence>
<protein>
    <submittedName>
        <fullName evidence="8">MFS transporter</fullName>
    </submittedName>
</protein>
<feature type="transmembrane region" description="Helical" evidence="7">
    <location>
        <begin position="143"/>
        <end position="163"/>
    </location>
</feature>
<dbReference type="Proteomes" id="UP000550729">
    <property type="component" value="Unassembled WGS sequence"/>
</dbReference>
<feature type="transmembrane region" description="Helical" evidence="7">
    <location>
        <begin position="259"/>
        <end position="278"/>
    </location>
</feature>
<dbReference type="PANTHER" id="PTHR23513">
    <property type="entry name" value="INTEGRAL MEMBRANE EFFLUX PROTEIN-RELATED"/>
    <property type="match status" value="1"/>
</dbReference>
<dbReference type="GO" id="GO:0005886">
    <property type="term" value="C:plasma membrane"/>
    <property type="evidence" value="ECO:0007669"/>
    <property type="project" value="UniProtKB-SubCell"/>
</dbReference>
<feature type="transmembrane region" description="Helical" evidence="7">
    <location>
        <begin position="342"/>
        <end position="365"/>
    </location>
</feature>